<dbReference type="PANTHER" id="PTHR43214:SF24">
    <property type="entry name" value="TRANSCRIPTIONAL REGULATORY PROTEIN NARL-RELATED"/>
    <property type="match status" value="1"/>
</dbReference>
<gene>
    <name evidence="5" type="ORF">G3I43_32850</name>
</gene>
<name>A0A6G3T2U0_STRAQ</name>
<dbReference type="SUPFAM" id="SSF46894">
    <property type="entry name" value="C-terminal effector domain of the bipartite response regulators"/>
    <property type="match status" value="2"/>
</dbReference>
<reference evidence="5" key="1">
    <citation type="submission" date="2020-01" db="EMBL/GenBank/DDBJ databases">
        <title>Insect and environment-associated Actinomycetes.</title>
        <authorList>
            <person name="Currrie C."/>
            <person name="Chevrette M."/>
            <person name="Carlson C."/>
            <person name="Stubbendieck R."/>
            <person name="Wendt-Pienkowski E."/>
        </authorList>
    </citation>
    <scope>NUCLEOTIDE SEQUENCE</scope>
    <source>
        <strain evidence="5">SID505</strain>
    </source>
</reference>
<evidence type="ECO:0000256" key="1">
    <source>
        <dbReference type="ARBA" id="ARBA00023015"/>
    </source>
</evidence>
<dbReference type="InterPro" id="IPR036388">
    <property type="entry name" value="WH-like_DNA-bd_sf"/>
</dbReference>
<dbReference type="Pfam" id="PF00196">
    <property type="entry name" value="GerE"/>
    <property type="match status" value="1"/>
</dbReference>
<protein>
    <submittedName>
        <fullName evidence="5">DNA-binding protein</fullName>
    </submittedName>
</protein>
<dbReference type="GO" id="GO:0003677">
    <property type="term" value="F:DNA binding"/>
    <property type="evidence" value="ECO:0007669"/>
    <property type="project" value="UniProtKB-KW"/>
</dbReference>
<dbReference type="EMBL" id="JAAGMK010000946">
    <property type="protein sequence ID" value="NEB88918.1"/>
    <property type="molecule type" value="Genomic_DNA"/>
</dbReference>
<dbReference type="RefSeq" id="WP_164260641.1">
    <property type="nucleotide sequence ID" value="NZ_JAAGMK010000946.1"/>
</dbReference>
<accession>A0A6G3T2U0</accession>
<sequence>MPISAPITPLNPAQHRVAQQLVEGLSTQEIAAKNGLAIETIRQYVRNIRRSLHCPPRCKPHVLVHYVLAAGQVTPPATERPLPVLDEAQRLLLRAVAEHSAPRDVALAAKIAPADLRTALYELLDTTGADTVTQLVVLAHAWGLLGAGPTGTVESGAAR</sequence>
<evidence type="ECO:0000256" key="2">
    <source>
        <dbReference type="ARBA" id="ARBA00023125"/>
    </source>
</evidence>
<dbReference type="PRINTS" id="PR00038">
    <property type="entry name" value="HTHLUXR"/>
</dbReference>
<feature type="domain" description="HTH luxR-type" evidence="4">
    <location>
        <begin position="7"/>
        <end position="66"/>
    </location>
</feature>
<keyword evidence="1" id="KW-0805">Transcription regulation</keyword>
<dbReference type="InterPro" id="IPR039420">
    <property type="entry name" value="WalR-like"/>
</dbReference>
<keyword evidence="2 5" id="KW-0238">DNA-binding</keyword>
<evidence type="ECO:0000256" key="3">
    <source>
        <dbReference type="ARBA" id="ARBA00023163"/>
    </source>
</evidence>
<dbReference type="GO" id="GO:0006355">
    <property type="term" value="P:regulation of DNA-templated transcription"/>
    <property type="evidence" value="ECO:0007669"/>
    <property type="project" value="InterPro"/>
</dbReference>
<evidence type="ECO:0000313" key="5">
    <source>
        <dbReference type="EMBL" id="NEB88918.1"/>
    </source>
</evidence>
<organism evidence="5">
    <name type="scientific">Streptomyces anulatus</name>
    <name type="common">Streptomyces chrysomallus</name>
    <dbReference type="NCBI Taxonomy" id="1892"/>
    <lineage>
        <taxon>Bacteria</taxon>
        <taxon>Bacillati</taxon>
        <taxon>Actinomycetota</taxon>
        <taxon>Actinomycetes</taxon>
        <taxon>Kitasatosporales</taxon>
        <taxon>Streptomycetaceae</taxon>
        <taxon>Streptomyces</taxon>
    </lineage>
</organism>
<evidence type="ECO:0000259" key="4">
    <source>
        <dbReference type="SMART" id="SM00421"/>
    </source>
</evidence>
<keyword evidence="3" id="KW-0804">Transcription</keyword>
<proteinExistence type="predicted"/>
<dbReference type="AlphaFoldDB" id="A0A6G3T2U0"/>
<comment type="caution">
    <text evidence="5">The sequence shown here is derived from an EMBL/GenBank/DDBJ whole genome shotgun (WGS) entry which is preliminary data.</text>
</comment>
<dbReference type="InterPro" id="IPR000792">
    <property type="entry name" value="Tscrpt_reg_LuxR_C"/>
</dbReference>
<dbReference type="PANTHER" id="PTHR43214">
    <property type="entry name" value="TWO-COMPONENT RESPONSE REGULATOR"/>
    <property type="match status" value="1"/>
</dbReference>
<dbReference type="SMART" id="SM00421">
    <property type="entry name" value="HTH_LUXR"/>
    <property type="match status" value="1"/>
</dbReference>
<dbReference type="Gene3D" id="1.10.10.10">
    <property type="entry name" value="Winged helix-like DNA-binding domain superfamily/Winged helix DNA-binding domain"/>
    <property type="match status" value="1"/>
</dbReference>
<dbReference type="InterPro" id="IPR016032">
    <property type="entry name" value="Sig_transdc_resp-reg_C-effctor"/>
</dbReference>